<evidence type="ECO:0000313" key="4">
    <source>
        <dbReference type="Proteomes" id="UP001519460"/>
    </source>
</evidence>
<keyword evidence="4" id="KW-1185">Reference proteome</keyword>
<organism evidence="3 4">
    <name type="scientific">Batillaria attramentaria</name>
    <dbReference type="NCBI Taxonomy" id="370345"/>
    <lineage>
        <taxon>Eukaryota</taxon>
        <taxon>Metazoa</taxon>
        <taxon>Spiralia</taxon>
        <taxon>Lophotrochozoa</taxon>
        <taxon>Mollusca</taxon>
        <taxon>Gastropoda</taxon>
        <taxon>Caenogastropoda</taxon>
        <taxon>Sorbeoconcha</taxon>
        <taxon>Cerithioidea</taxon>
        <taxon>Batillariidae</taxon>
        <taxon>Batillaria</taxon>
    </lineage>
</organism>
<feature type="signal peptide" evidence="2">
    <location>
        <begin position="1"/>
        <end position="23"/>
    </location>
</feature>
<reference evidence="3 4" key="1">
    <citation type="journal article" date="2023" name="Sci. Data">
        <title>Genome assembly of the Korean intertidal mud-creeper Batillaria attramentaria.</title>
        <authorList>
            <person name="Patra A.K."/>
            <person name="Ho P.T."/>
            <person name="Jun S."/>
            <person name="Lee S.J."/>
            <person name="Kim Y."/>
            <person name="Won Y.J."/>
        </authorList>
    </citation>
    <scope>NUCLEOTIDE SEQUENCE [LARGE SCALE GENOMIC DNA]</scope>
    <source>
        <strain evidence="3">Wonlab-2016</strain>
    </source>
</reference>
<gene>
    <name evidence="3" type="ORF">BaRGS_00011922</name>
</gene>
<keyword evidence="1" id="KW-0472">Membrane</keyword>
<feature type="transmembrane region" description="Helical" evidence="1">
    <location>
        <begin position="115"/>
        <end position="138"/>
    </location>
</feature>
<sequence length="219" mass="24247">MSREVLRLLLVCAVYNVLSVVNGEHHYINEWAAEIHGGQEEAQRLAKRYGYEVVKAVSQVVLAVVAVDVVVNIPSCSCCRYLVLLSKSLLSSVVLFLWFSLLLLTMSPVSLSLSFSLLILSMLSSISSSLLLSLSPLMFSWRCRCYHPSLLCFVVVTVVDVVAGVFVVVVVRSVFLVVSFLGDAASPLSLSLLLSLISRHFERESLRVKRVFKNNIHST</sequence>
<keyword evidence="1" id="KW-0812">Transmembrane</keyword>
<dbReference type="AlphaFoldDB" id="A0ABD0LC11"/>
<evidence type="ECO:0000256" key="1">
    <source>
        <dbReference type="SAM" id="Phobius"/>
    </source>
</evidence>
<comment type="caution">
    <text evidence="3">The sequence shown here is derived from an EMBL/GenBank/DDBJ whole genome shotgun (WGS) entry which is preliminary data.</text>
</comment>
<evidence type="ECO:0000313" key="3">
    <source>
        <dbReference type="EMBL" id="KAK7496942.1"/>
    </source>
</evidence>
<keyword evidence="1" id="KW-1133">Transmembrane helix</keyword>
<feature type="transmembrane region" description="Helical" evidence="1">
    <location>
        <begin position="89"/>
        <end position="109"/>
    </location>
</feature>
<dbReference type="Proteomes" id="UP001519460">
    <property type="component" value="Unassembled WGS sequence"/>
</dbReference>
<name>A0ABD0LC11_9CAEN</name>
<feature type="transmembrane region" description="Helical" evidence="1">
    <location>
        <begin position="150"/>
        <end position="171"/>
    </location>
</feature>
<feature type="chain" id="PRO_5044742933" evidence="2">
    <location>
        <begin position="24"/>
        <end position="219"/>
    </location>
</feature>
<evidence type="ECO:0000256" key="2">
    <source>
        <dbReference type="SAM" id="SignalP"/>
    </source>
</evidence>
<keyword evidence="2" id="KW-0732">Signal</keyword>
<protein>
    <submittedName>
        <fullName evidence="3">Uncharacterized protein</fullName>
    </submittedName>
</protein>
<feature type="transmembrane region" description="Helical" evidence="1">
    <location>
        <begin position="177"/>
        <end position="197"/>
    </location>
</feature>
<dbReference type="InterPro" id="IPR038466">
    <property type="entry name" value="S8_pro-domain_sf"/>
</dbReference>
<dbReference type="EMBL" id="JACVVK020000063">
    <property type="protein sequence ID" value="KAK7496942.1"/>
    <property type="molecule type" value="Genomic_DNA"/>
</dbReference>
<proteinExistence type="predicted"/>
<accession>A0ABD0LC11</accession>
<dbReference type="Gene3D" id="3.30.70.850">
    <property type="entry name" value="Peptidase S8, pro-domain"/>
    <property type="match status" value="1"/>
</dbReference>